<dbReference type="SUPFAM" id="SSF56281">
    <property type="entry name" value="Metallo-hydrolase/oxidoreductase"/>
    <property type="match status" value="1"/>
</dbReference>
<comment type="caution">
    <text evidence="2">The sequence shown here is derived from an EMBL/GenBank/DDBJ whole genome shotgun (WGS) entry which is preliminary data.</text>
</comment>
<sequence length="279" mass="30613">MNATDDWYDVSRVVDGTYGIDECDKYGMYLVEGSSRAVLLDTGVGVGALRGLVDDLVETPVTVVLTHTHWDHIGAASQFDEVVVSPVELPGDGRISVDSISDEFAHRPREFARQWLADDNAFPDDVDPDEYTVEAFEAAPAPMADGLPLGDRTLEFHHLPGHSPGHLGVLDPETRVLYGGDIVHVDHGLYVLFEGSSLDAYLESVATLRDWRDDGRFDVLVTSHNEPLAGSELSLLDDLLDGLHEIADGEREYEVVETTWGRAHSYRVGTSNVLTKPTV</sequence>
<keyword evidence="3" id="KW-1185">Reference proteome</keyword>
<organism evidence="2 3">
    <name type="scientific">Halomarina ordinaria</name>
    <dbReference type="NCBI Taxonomy" id="3033939"/>
    <lineage>
        <taxon>Archaea</taxon>
        <taxon>Methanobacteriati</taxon>
        <taxon>Methanobacteriota</taxon>
        <taxon>Stenosarchaea group</taxon>
        <taxon>Halobacteria</taxon>
        <taxon>Halobacteriales</taxon>
        <taxon>Natronomonadaceae</taxon>
        <taxon>Halomarina</taxon>
    </lineage>
</organism>
<dbReference type="AlphaFoldDB" id="A0ABD5UB70"/>
<evidence type="ECO:0000313" key="3">
    <source>
        <dbReference type="Proteomes" id="UP001596406"/>
    </source>
</evidence>
<dbReference type="InterPro" id="IPR050855">
    <property type="entry name" value="NDM-1-like"/>
</dbReference>
<protein>
    <submittedName>
        <fullName evidence="2">MBL fold metallo-hydrolase</fullName>
    </submittedName>
</protein>
<proteinExistence type="predicted"/>
<dbReference type="PANTHER" id="PTHR42951">
    <property type="entry name" value="METALLO-BETA-LACTAMASE DOMAIN-CONTAINING"/>
    <property type="match status" value="1"/>
</dbReference>
<name>A0ABD5UB70_9EURY</name>
<dbReference type="RefSeq" id="WP_304449526.1">
    <property type="nucleotide sequence ID" value="NZ_JARRAH010000002.1"/>
</dbReference>
<accession>A0ABD5UB70</accession>
<dbReference type="Pfam" id="PF00753">
    <property type="entry name" value="Lactamase_B"/>
    <property type="match status" value="1"/>
</dbReference>
<reference evidence="2 3" key="1">
    <citation type="journal article" date="2019" name="Int. J. Syst. Evol. Microbiol.">
        <title>The Global Catalogue of Microorganisms (GCM) 10K type strain sequencing project: providing services to taxonomists for standard genome sequencing and annotation.</title>
        <authorList>
            <consortium name="The Broad Institute Genomics Platform"/>
            <consortium name="The Broad Institute Genome Sequencing Center for Infectious Disease"/>
            <person name="Wu L."/>
            <person name="Ma J."/>
        </authorList>
    </citation>
    <scope>NUCLEOTIDE SEQUENCE [LARGE SCALE GENOMIC DNA]</scope>
    <source>
        <strain evidence="2 3">PSRA2</strain>
    </source>
</reference>
<gene>
    <name evidence="2" type="ORF">ACFQHK_15060</name>
</gene>
<dbReference type="InterPro" id="IPR001279">
    <property type="entry name" value="Metallo-B-lactamas"/>
</dbReference>
<dbReference type="PANTHER" id="PTHR42951:SF4">
    <property type="entry name" value="ACYL-COENZYME A THIOESTERASE MBLAC2"/>
    <property type="match status" value="1"/>
</dbReference>
<evidence type="ECO:0000313" key="2">
    <source>
        <dbReference type="EMBL" id="MFC6837810.1"/>
    </source>
</evidence>
<dbReference type="InterPro" id="IPR036866">
    <property type="entry name" value="RibonucZ/Hydroxyglut_hydro"/>
</dbReference>
<dbReference type="Gene3D" id="3.60.15.10">
    <property type="entry name" value="Ribonuclease Z/Hydroxyacylglutathione hydrolase-like"/>
    <property type="match status" value="1"/>
</dbReference>
<feature type="domain" description="Metallo-beta-lactamase" evidence="1">
    <location>
        <begin position="25"/>
        <end position="224"/>
    </location>
</feature>
<dbReference type="Proteomes" id="UP001596406">
    <property type="component" value="Unassembled WGS sequence"/>
</dbReference>
<evidence type="ECO:0000259" key="1">
    <source>
        <dbReference type="SMART" id="SM00849"/>
    </source>
</evidence>
<dbReference type="SMART" id="SM00849">
    <property type="entry name" value="Lactamase_B"/>
    <property type="match status" value="1"/>
</dbReference>
<dbReference type="EMBL" id="JBHSXM010000002">
    <property type="protein sequence ID" value="MFC6837810.1"/>
    <property type="molecule type" value="Genomic_DNA"/>
</dbReference>